<dbReference type="InterPro" id="IPR036390">
    <property type="entry name" value="WH_DNA-bd_sf"/>
</dbReference>
<comment type="caution">
    <text evidence="4">The sequence shown here is derived from an EMBL/GenBank/DDBJ whole genome shotgun (WGS) entry which is preliminary data.</text>
</comment>
<dbReference type="SUPFAM" id="SSF46785">
    <property type="entry name" value="Winged helix' DNA-binding domain"/>
    <property type="match status" value="1"/>
</dbReference>
<dbReference type="Pfam" id="PF24036">
    <property type="entry name" value="DUF7345"/>
    <property type="match status" value="1"/>
</dbReference>
<feature type="compositionally biased region" description="Polar residues" evidence="1">
    <location>
        <begin position="327"/>
        <end position="336"/>
    </location>
</feature>
<proteinExistence type="predicted"/>
<sequence>MNRSAPVGIVALVFLVSVASVSGPIVLATPGPADPSAPEPAAVEPRAEQVTDAAGTSPFVSQETQRFDNRTFEITIHENGSATWTFRYERQFANEDNETEAKANFRAFKEEFEANETGLYDRFINQSRLLVEAGSRETGREMEATDFDRSARVDGWPNERGVVEMSFLWDGFADVTDETIVAGDVFQDIYLSADQAIVFEAGGDLTFRTIEPEGEYAGSSLEDADSVQWNGQQEFVDGRPRAVLDRPDGATVGGGDTEGIGPTDTADTTRYLVGALLLTGLGIAAVIWYRRYGPGADDTAVSGATDPAAPSAQPAAGADGAGESGTVAETTDSSDGATAVADEELMSDEDRVVALIRENGGRMKQVNIVDATGWSKSKVSMLLSEMEDDGTISKLRVGRENIISLEGFEPEATKSPFDE</sequence>
<dbReference type="InterPro" id="IPR055767">
    <property type="entry name" value="DUF7343"/>
</dbReference>
<dbReference type="EMBL" id="NXNI01000001">
    <property type="protein sequence ID" value="PCR90991.1"/>
    <property type="molecule type" value="Genomic_DNA"/>
</dbReference>
<evidence type="ECO:0000313" key="5">
    <source>
        <dbReference type="Proteomes" id="UP000219689"/>
    </source>
</evidence>
<feature type="region of interest" description="Disordered" evidence="1">
    <location>
        <begin position="242"/>
        <end position="263"/>
    </location>
</feature>
<evidence type="ECO:0000259" key="3">
    <source>
        <dbReference type="Pfam" id="PF24036"/>
    </source>
</evidence>
<accession>A0A2A5QVW4</accession>
<gene>
    <name evidence="4" type="ORF">CP557_10925</name>
</gene>
<reference evidence="4 5" key="1">
    <citation type="submission" date="2017-09" db="EMBL/GenBank/DDBJ databases">
        <title>Genome sequences of Natrinema ejinorence JCM 13890T.</title>
        <authorList>
            <person name="Roh S.W."/>
            <person name="Kim Y.B."/>
            <person name="Kim J.Y."/>
        </authorList>
    </citation>
    <scope>NUCLEOTIDE SEQUENCE [LARGE SCALE GENOMIC DNA]</scope>
    <source>
        <strain evidence="4 5">JCM 13890</strain>
    </source>
</reference>
<dbReference type="Proteomes" id="UP000219689">
    <property type="component" value="Unassembled WGS sequence"/>
</dbReference>
<feature type="compositionally biased region" description="Low complexity" evidence="1">
    <location>
        <begin position="304"/>
        <end position="318"/>
    </location>
</feature>
<evidence type="ECO:0008006" key="6">
    <source>
        <dbReference type="Google" id="ProtNLM"/>
    </source>
</evidence>
<feature type="region of interest" description="Disordered" evidence="1">
    <location>
        <begin position="299"/>
        <end position="336"/>
    </location>
</feature>
<dbReference type="AlphaFoldDB" id="A0A2A5QVW4"/>
<feature type="domain" description="DUF7343" evidence="2">
    <location>
        <begin position="345"/>
        <end position="405"/>
    </location>
</feature>
<feature type="domain" description="DUF7345" evidence="3">
    <location>
        <begin position="73"/>
        <end position="200"/>
    </location>
</feature>
<feature type="region of interest" description="Disordered" evidence="1">
    <location>
        <begin position="31"/>
        <end position="59"/>
    </location>
</feature>
<dbReference type="InterPro" id="IPR055769">
    <property type="entry name" value="DUF7345"/>
</dbReference>
<dbReference type="RefSeq" id="WP_097379938.1">
    <property type="nucleotide sequence ID" value="NZ_NXNI01000001.1"/>
</dbReference>
<protein>
    <recommendedName>
        <fullName evidence="6">HTH iclR-type domain-containing protein</fullName>
    </recommendedName>
</protein>
<dbReference type="Pfam" id="PF24034">
    <property type="entry name" value="DUF7343"/>
    <property type="match status" value="1"/>
</dbReference>
<name>A0A2A5QVW4_9EURY</name>
<keyword evidence="5" id="KW-1185">Reference proteome</keyword>
<evidence type="ECO:0000313" key="4">
    <source>
        <dbReference type="EMBL" id="PCR90991.1"/>
    </source>
</evidence>
<dbReference type="OrthoDB" id="27885at2157"/>
<evidence type="ECO:0000259" key="2">
    <source>
        <dbReference type="Pfam" id="PF24034"/>
    </source>
</evidence>
<evidence type="ECO:0000256" key="1">
    <source>
        <dbReference type="SAM" id="MobiDB-lite"/>
    </source>
</evidence>
<organism evidence="4 5">
    <name type="scientific">Natrinema ejinorense</name>
    <dbReference type="NCBI Taxonomy" id="373386"/>
    <lineage>
        <taxon>Archaea</taxon>
        <taxon>Methanobacteriati</taxon>
        <taxon>Methanobacteriota</taxon>
        <taxon>Stenosarchaea group</taxon>
        <taxon>Halobacteria</taxon>
        <taxon>Halobacteriales</taxon>
        <taxon>Natrialbaceae</taxon>
        <taxon>Natrinema</taxon>
    </lineage>
</organism>